<evidence type="ECO:0000313" key="2">
    <source>
        <dbReference type="Proteomes" id="UP000003781"/>
    </source>
</evidence>
<keyword evidence="2" id="KW-1185">Reference proteome</keyword>
<dbReference type="Proteomes" id="UP000003781">
    <property type="component" value="Unassembled WGS sequence"/>
</dbReference>
<dbReference type="EMBL" id="AAXW01000011">
    <property type="protein sequence ID" value="EAZ91755.1"/>
    <property type="molecule type" value="Genomic_DNA"/>
</dbReference>
<sequence length="153" mass="17950">MPNILEKSLSHRDILLRDEEGNLLSARVELSCKDWTEDNRRRTECRIKLLWAGGKIECIDFIFWESFKRVREQLAKINLYPMCYGASRKVVMTGMAVDMGLGLKIYKAEIGIFPSRQHLVSIFDFGEDVEPVDVEVQEEFQRRWAKSMVKNKY</sequence>
<evidence type="ECO:0000313" key="1">
    <source>
        <dbReference type="EMBL" id="EAZ91755.1"/>
    </source>
</evidence>
<proteinExistence type="predicted"/>
<comment type="caution">
    <text evidence="1">The sequence shown here is derived from an EMBL/GenBank/DDBJ whole genome shotgun (WGS) entry which is preliminary data.</text>
</comment>
<dbReference type="AlphaFoldDB" id="A3INV3"/>
<dbReference type="OrthoDB" id="582837at2"/>
<reference evidence="1 2" key="1">
    <citation type="submission" date="2007-03" db="EMBL/GenBank/DDBJ databases">
        <authorList>
            <person name="Stal L."/>
            <person name="Ferriera S."/>
            <person name="Johnson J."/>
            <person name="Kravitz S."/>
            <person name="Beeson K."/>
            <person name="Sutton G."/>
            <person name="Rogers Y.-H."/>
            <person name="Friedman R."/>
            <person name="Frazier M."/>
            <person name="Venter J.C."/>
        </authorList>
    </citation>
    <scope>NUCLEOTIDE SEQUENCE [LARGE SCALE GENOMIC DNA]</scope>
    <source>
        <strain evidence="1 2">CCY0110</strain>
    </source>
</reference>
<organism evidence="1 2">
    <name type="scientific">Crocosphaera chwakensis CCY0110</name>
    <dbReference type="NCBI Taxonomy" id="391612"/>
    <lineage>
        <taxon>Bacteria</taxon>
        <taxon>Bacillati</taxon>
        <taxon>Cyanobacteriota</taxon>
        <taxon>Cyanophyceae</taxon>
        <taxon>Oscillatoriophycideae</taxon>
        <taxon>Chroococcales</taxon>
        <taxon>Aphanothecaceae</taxon>
        <taxon>Crocosphaera</taxon>
        <taxon>Crocosphaera chwakensis</taxon>
    </lineage>
</organism>
<gene>
    <name evidence="1" type="primary">radC</name>
    <name evidence="1" type="ORF">CY0110_07339</name>
</gene>
<protein>
    <submittedName>
        <fullName evidence="1">DNA repair protein RadC</fullName>
    </submittedName>
</protein>
<name>A3INV3_9CHRO</name>
<accession>A3INV3</accession>
<dbReference type="RefSeq" id="WP_008275075.1">
    <property type="nucleotide sequence ID" value="NZ_AAXW01000011.1"/>
</dbReference>